<accession>A0A3D8M3X9</accession>
<evidence type="ECO:0000313" key="2">
    <source>
        <dbReference type="Proteomes" id="UP000256561"/>
    </source>
</evidence>
<dbReference type="EMBL" id="QRHA01000012">
    <property type="protein sequence ID" value="RDV24290.1"/>
    <property type="molecule type" value="Genomic_DNA"/>
</dbReference>
<keyword evidence="2" id="KW-1185">Reference proteome</keyword>
<name>A0A3D8M3X9_9ALTE</name>
<dbReference type="Gene3D" id="3.40.190.10">
    <property type="entry name" value="Periplasmic binding protein-like II"/>
    <property type="match status" value="2"/>
</dbReference>
<protein>
    <recommendedName>
        <fullName evidence="3">Solute-binding protein family 3/N-terminal domain-containing protein</fullName>
    </recommendedName>
</protein>
<dbReference type="AlphaFoldDB" id="A0A3D8M3X9"/>
<evidence type="ECO:0000313" key="1">
    <source>
        <dbReference type="EMBL" id="RDV24290.1"/>
    </source>
</evidence>
<comment type="caution">
    <text evidence="1">The sequence shown here is derived from an EMBL/GenBank/DDBJ whole genome shotgun (WGS) entry which is preliminary data.</text>
</comment>
<reference evidence="2" key="1">
    <citation type="submission" date="2018-08" db="EMBL/GenBank/DDBJ databases">
        <authorList>
            <person name="Zhang J."/>
            <person name="Du Z.-J."/>
        </authorList>
    </citation>
    <scope>NUCLEOTIDE SEQUENCE [LARGE SCALE GENOMIC DNA]</scope>
    <source>
        <strain evidence="2">KCTC 52655</strain>
    </source>
</reference>
<organism evidence="1 2">
    <name type="scientific">Alteromonas aestuariivivens</name>
    <dbReference type="NCBI Taxonomy" id="1938339"/>
    <lineage>
        <taxon>Bacteria</taxon>
        <taxon>Pseudomonadati</taxon>
        <taxon>Pseudomonadota</taxon>
        <taxon>Gammaproteobacteria</taxon>
        <taxon>Alteromonadales</taxon>
        <taxon>Alteromonadaceae</taxon>
        <taxon>Alteromonas/Salinimonas group</taxon>
        <taxon>Alteromonas</taxon>
    </lineage>
</organism>
<evidence type="ECO:0008006" key="3">
    <source>
        <dbReference type="Google" id="ProtNLM"/>
    </source>
</evidence>
<proteinExistence type="predicted"/>
<dbReference type="Proteomes" id="UP000256561">
    <property type="component" value="Unassembled WGS sequence"/>
</dbReference>
<gene>
    <name evidence="1" type="ORF">DXV75_14895</name>
</gene>
<dbReference type="SUPFAM" id="SSF53850">
    <property type="entry name" value="Periplasmic binding protein-like II"/>
    <property type="match status" value="1"/>
</dbReference>
<sequence>MQQKISMLPAVQNWQHRGTVTMLGDKVPYKADTDSLGVVSTMCLPRLCTFLVLLFTVGQPLLCRANQSTAYRIAVEDIDYYPIQNFSGFKAEGFLPELLELFVEDSGLMFEFIPLPLNRVARWYQDGLVDFKIPDNEKWSELVSPGTYFSQPILTFCEETIVLKQNAKIRAPEVKRLGTLVGFTPSPRWKKQIAQGELKLVRDSSLKVLTRMLLNGMVDGLDLSIDAVRHQLNSLGQDEDKVVVAPNISAGHLAYRMSSVNHPEVIALFNDFLLRHHDSIRRLADSYRLEQLPGCPPIFLRTEFETGNKTGSP</sequence>